<name>A0A2T4VX69_9HYPH</name>
<comment type="caution">
    <text evidence="2">The sequence shown here is derived from an EMBL/GenBank/DDBJ whole genome shotgun (WGS) entry which is preliminary data.</text>
</comment>
<dbReference type="EMBL" id="PSQJ01000004">
    <property type="protein sequence ID" value="PTL86371.1"/>
    <property type="molecule type" value="Genomic_DNA"/>
</dbReference>
<dbReference type="AlphaFoldDB" id="A0A2T4VX69"/>
<feature type="signal peptide" evidence="1">
    <location>
        <begin position="1"/>
        <end position="22"/>
    </location>
</feature>
<evidence type="ECO:0000313" key="2">
    <source>
        <dbReference type="EMBL" id="PTL86371.1"/>
    </source>
</evidence>
<keyword evidence="1" id="KW-0732">Signal</keyword>
<gene>
    <name evidence="2" type="ORF">C4617_03995</name>
</gene>
<protein>
    <recommendedName>
        <fullName evidence="4">Lipoprotein</fullName>
    </recommendedName>
</protein>
<feature type="chain" id="PRO_5015656193" description="Lipoprotein" evidence="1">
    <location>
        <begin position="23"/>
        <end position="80"/>
    </location>
</feature>
<organism evidence="2 3">
    <name type="scientific">Candidatus Liberibacter europaeus</name>
    <dbReference type="NCBI Taxonomy" id="744859"/>
    <lineage>
        <taxon>Bacteria</taxon>
        <taxon>Pseudomonadati</taxon>
        <taxon>Pseudomonadota</taxon>
        <taxon>Alphaproteobacteria</taxon>
        <taxon>Hyphomicrobiales</taxon>
        <taxon>Rhizobiaceae</taxon>
        <taxon>Liberibacter</taxon>
    </lineage>
</organism>
<sequence>MAKSLIFGLCTLLMFSGCDTFASESSFKNSEITKDIRDPQNTKNNIKASILFPSYGVESEVSYILKLEEMGGGYCPMDRR</sequence>
<reference evidence="3" key="1">
    <citation type="submission" date="2018-02" db="EMBL/GenBank/DDBJ databases">
        <title>Genome sequence of Candidatus Liberibacter europaeus.</title>
        <authorList>
            <person name="Frampton R.A."/>
            <person name="Thompson S.M."/>
            <person name="David C."/>
            <person name="Addison S.M."/>
            <person name="Smith G.R."/>
        </authorList>
    </citation>
    <scope>NUCLEOTIDE SEQUENCE [LARGE SCALE GENOMIC DNA]</scope>
</reference>
<dbReference type="PROSITE" id="PS51257">
    <property type="entry name" value="PROKAR_LIPOPROTEIN"/>
    <property type="match status" value="1"/>
</dbReference>
<proteinExistence type="predicted"/>
<accession>A0A2T4VX69</accession>
<evidence type="ECO:0008006" key="4">
    <source>
        <dbReference type="Google" id="ProtNLM"/>
    </source>
</evidence>
<evidence type="ECO:0000256" key="1">
    <source>
        <dbReference type="SAM" id="SignalP"/>
    </source>
</evidence>
<evidence type="ECO:0000313" key="3">
    <source>
        <dbReference type="Proteomes" id="UP000240811"/>
    </source>
</evidence>
<dbReference type="Proteomes" id="UP000240811">
    <property type="component" value="Unassembled WGS sequence"/>
</dbReference>